<comment type="similarity">
    <text evidence="2">Belongs to the VPS35L family.</text>
</comment>
<comment type="subcellular location">
    <subcellularLocation>
        <location evidence="1">Endosome</location>
    </subcellularLocation>
</comment>
<sequence length="911" mass="103837">TVSVLKLPRSEIPDHPLKPALAAAKLEIRGLKSIGESNSSTTSHSVISPTLINDPLLSAMDGVDPLSAMAAQAEFDDIEIKLKKKPEEKLSSWKEQRLFILNKYTTVNKLSINTGIISHKDCNPQVTQSDSSKLRLEDVDDIFSKDITYLPQEFIESINELNNELVKAWQQDFRVKALKIVIQSAKFLVDTSVVSFYPSKFVLITDILDVFGNLIYERLWNKADYRQDVPDSSSKTPTASAVPESAKETCRNWFYKIASIRELIPRLYVEAAALKSYSFLTNSEFVHALKKLITMVRGIGDPLVAVYARCYLSRVGISLPNMNNSFAKDNFTDFLLTYDQIFRPSIQSELNKQKIDMPTYLNSFVPAIDWLLRDAVSKVSDVQLHDIFCLCSKKKNKGLLLNSILSTFQKDYIALKAESFIAEIGDCLEDLFPLHLLIQKLGECLQERSVSNPNLMIRHMWKIISHLNNLSEYLSCVLAWNSFIVRYCSLNEINNLLDEIIMQIGTDVKSCYPAIQDIMIGVVKNFPELDLIFTMDKFLPLLDLLASDIKADTCRKILEYFAFHPSIYSTTDPVTTNALIFIAKILHDSVNILTVEDEKRQIGVIISKIIRKIKFTSDFEKQLAFYVDARATFINLDSVAITLIHCANKLAMETGKKVKSHHTRKTASFVHACAAFSFITIPSIRSEKARLQLYLITAQISLFNQCLGQADACIKIALLLLLELPHSFEIDGKVKTNDSFLEDYVRNLLSTLIVFPDCPEQGVLYLARGLINILNEYTTDKNLHTITRLFMFVLDMLCTVTQPDYPYHIKKVDSNDVLYGSDPKFLSDINNMCCIVVERILENIHNMSLRQEFKEQWIFLHDLFLRIMSLSDLESQGLSKLTLQIWQLVQNHEHRDLKLMTKTIEFLKKKT</sequence>
<feature type="non-terminal residue" evidence="6">
    <location>
        <position position="911"/>
    </location>
</feature>
<evidence type="ECO:0000256" key="1">
    <source>
        <dbReference type="ARBA" id="ARBA00004177"/>
    </source>
</evidence>
<name>A0A0V0G810_TRIDM</name>
<dbReference type="InterPro" id="IPR029705">
    <property type="entry name" value="VPS35L"/>
</dbReference>
<dbReference type="AlphaFoldDB" id="A0A0V0G810"/>
<evidence type="ECO:0000256" key="2">
    <source>
        <dbReference type="ARBA" id="ARBA00010704"/>
    </source>
</evidence>
<dbReference type="EMBL" id="GECL01001818">
    <property type="protein sequence ID" value="JAP04306.1"/>
    <property type="molecule type" value="Transcribed_RNA"/>
</dbReference>
<dbReference type="PANTHER" id="PTHR13673">
    <property type="entry name" value="ESOPHAGEAL CANCER ASSOCIATED PROTEIN"/>
    <property type="match status" value="1"/>
</dbReference>
<organism evidence="6">
    <name type="scientific">Triatoma dimidiata</name>
    <name type="common">Kissing bug</name>
    <name type="synonym">Meccus dimidiatus</name>
    <dbReference type="NCBI Taxonomy" id="72491"/>
    <lineage>
        <taxon>Eukaryota</taxon>
        <taxon>Metazoa</taxon>
        <taxon>Ecdysozoa</taxon>
        <taxon>Arthropoda</taxon>
        <taxon>Hexapoda</taxon>
        <taxon>Insecta</taxon>
        <taxon>Pterygota</taxon>
        <taxon>Neoptera</taxon>
        <taxon>Paraneoptera</taxon>
        <taxon>Hemiptera</taxon>
        <taxon>Heteroptera</taxon>
        <taxon>Panheteroptera</taxon>
        <taxon>Cimicomorpha</taxon>
        <taxon>Reduviidae</taxon>
        <taxon>Triatominae</taxon>
        <taxon>Triatoma</taxon>
    </lineage>
</organism>
<keyword evidence="5" id="KW-0653">Protein transport</keyword>
<reference evidence="6" key="1">
    <citation type="journal article" date="2018" name="J. Proteomics">
        <title>Exploring the molecular complexity of Triatoma dimidiata sialome.</title>
        <authorList>
            <person name="Santiago P.B."/>
            <person name="de Araujo C.N."/>
            <person name="Charneau S."/>
            <person name="Bastos I.M.D."/>
            <person name="Assumpcao T.C.F."/>
            <person name="Queiroz R.M.L."/>
            <person name="Praca Y.R."/>
            <person name="Cordeiro T.M."/>
            <person name="Garcia C.H.S."/>
            <person name="da Silva I.G."/>
            <person name="Raiol T."/>
            <person name="Motta F.N."/>
            <person name="de Araujo Oliveira J.V."/>
            <person name="de Sousa M.V."/>
            <person name="Ribeiro J.M.C."/>
            <person name="de Santana J.M."/>
        </authorList>
    </citation>
    <scope>NUCLEOTIDE SEQUENCE</scope>
    <source>
        <strain evidence="6">Santander</strain>
        <tissue evidence="6">Salivary glands</tissue>
    </source>
</reference>
<evidence type="ECO:0000256" key="5">
    <source>
        <dbReference type="ARBA" id="ARBA00022927"/>
    </source>
</evidence>
<evidence type="ECO:0000256" key="4">
    <source>
        <dbReference type="ARBA" id="ARBA00022753"/>
    </source>
</evidence>
<feature type="non-terminal residue" evidence="6">
    <location>
        <position position="1"/>
    </location>
</feature>
<keyword evidence="4" id="KW-0967">Endosome</keyword>
<dbReference type="PANTHER" id="PTHR13673:SF0">
    <property type="entry name" value="VPS35 ENDOSOMAL PROTEIN-SORTING FACTOR-LIKE"/>
    <property type="match status" value="1"/>
</dbReference>
<dbReference type="GO" id="GO:0005768">
    <property type="term" value="C:endosome"/>
    <property type="evidence" value="ECO:0007669"/>
    <property type="project" value="UniProtKB-SubCell"/>
</dbReference>
<proteinExistence type="inferred from homology"/>
<dbReference type="GO" id="GO:0015031">
    <property type="term" value="P:protein transport"/>
    <property type="evidence" value="ECO:0007669"/>
    <property type="project" value="UniProtKB-KW"/>
</dbReference>
<evidence type="ECO:0000256" key="3">
    <source>
        <dbReference type="ARBA" id="ARBA00022448"/>
    </source>
</evidence>
<dbReference type="GO" id="GO:0032456">
    <property type="term" value="P:endocytic recycling"/>
    <property type="evidence" value="ECO:0007669"/>
    <property type="project" value="InterPro"/>
</dbReference>
<accession>A0A0V0G810</accession>
<protein>
    <submittedName>
        <fullName evidence="6">Putative membrane protein associated with esophageal cancer in s</fullName>
    </submittedName>
</protein>
<evidence type="ECO:0000313" key="6">
    <source>
        <dbReference type="EMBL" id="JAP04306.1"/>
    </source>
</evidence>
<keyword evidence="3" id="KW-0813">Transport</keyword>